<evidence type="ECO:0000313" key="3">
    <source>
        <dbReference type="Proteomes" id="UP000332933"/>
    </source>
</evidence>
<dbReference type="AlphaFoldDB" id="A0A485LP47"/>
<reference evidence="2 3" key="1">
    <citation type="submission" date="2019-03" db="EMBL/GenBank/DDBJ databases">
        <authorList>
            <person name="Gaulin E."/>
            <person name="Dumas B."/>
        </authorList>
    </citation>
    <scope>NUCLEOTIDE SEQUENCE [LARGE SCALE GENOMIC DNA]</scope>
    <source>
        <strain evidence="2">CBS 568.67</strain>
    </source>
</reference>
<dbReference type="OrthoDB" id="90993at2759"/>
<dbReference type="PANTHER" id="PTHR46586:SF3">
    <property type="entry name" value="ANKYRIN REPEAT-CONTAINING PROTEIN"/>
    <property type="match status" value="1"/>
</dbReference>
<dbReference type="Proteomes" id="UP000332933">
    <property type="component" value="Unassembled WGS sequence"/>
</dbReference>
<dbReference type="InterPro" id="IPR002110">
    <property type="entry name" value="Ankyrin_rpt"/>
</dbReference>
<organism evidence="2 3">
    <name type="scientific">Aphanomyces stellatus</name>
    <dbReference type="NCBI Taxonomy" id="120398"/>
    <lineage>
        <taxon>Eukaryota</taxon>
        <taxon>Sar</taxon>
        <taxon>Stramenopiles</taxon>
        <taxon>Oomycota</taxon>
        <taxon>Saprolegniomycetes</taxon>
        <taxon>Saprolegniales</taxon>
        <taxon>Verrucalvaceae</taxon>
        <taxon>Aphanomyces</taxon>
    </lineage>
</organism>
<dbReference type="Pfam" id="PF12796">
    <property type="entry name" value="Ank_2"/>
    <property type="match status" value="1"/>
</dbReference>
<evidence type="ECO:0000313" key="2">
    <source>
        <dbReference type="EMBL" id="VFU00650.1"/>
    </source>
</evidence>
<dbReference type="EMBL" id="CAADRA010007364">
    <property type="protein sequence ID" value="VFU00650.1"/>
    <property type="molecule type" value="Genomic_DNA"/>
</dbReference>
<sequence>MALTDILALPELAFTIVAFQRGHFHQDFVPFVKLAIPNLMRSFAPPMFPTDAMDTVDALLMPWLDLHNDNASSRILRLCRSLPHMHALLVLHGVYRGLVDLCIFLHSTLGFPSYPHDKLPLKDVAVCGNQLQTLLWLDSVEYDVPPAHRAMVWCAQLGRREMLAYLLHTRKCFCPVQAPDTAAAYGHFSLLQWLHVEGVSFSMLALAHALQGHHFTVARFLLANRTEGCEAELLHWVVTRGDVDVAYFLHEHYPILEWTPRQMDDMAARGHLALLQFVHQTSDAGCTTSAMDVAAGNGHLDVVQFLHENRTEGCTASAMNYAARNGHLEVVQFLLANRTEGCCDHAMTEAAHRGHVDVVQFLHKYATKRCINESLLWAAGGGHIHVVAFLMAHCPTDGCNSKALVQAAEAGHVAVVDMLLTTMTSGVESGAVDAMVVAAKAKHRHIVQLIGIKCGMDVVVAAIKEGSKRKRHRSTTMVDLILSCFPASHLA</sequence>
<evidence type="ECO:0000313" key="1">
    <source>
        <dbReference type="EMBL" id="KAF0683926.1"/>
    </source>
</evidence>
<keyword evidence="3" id="KW-1185">Reference proteome</keyword>
<gene>
    <name evidence="2" type="primary">Aste57867_24007</name>
    <name evidence="1" type="ORF">As57867_023934</name>
    <name evidence="2" type="ORF">ASTE57867_24007</name>
</gene>
<proteinExistence type="predicted"/>
<dbReference type="EMBL" id="VJMH01007338">
    <property type="protein sequence ID" value="KAF0683926.1"/>
    <property type="molecule type" value="Genomic_DNA"/>
</dbReference>
<accession>A0A485LP47</accession>
<name>A0A485LP47_9STRA</name>
<dbReference type="PANTHER" id="PTHR46586">
    <property type="entry name" value="ANKYRIN REPEAT-CONTAINING PROTEIN"/>
    <property type="match status" value="1"/>
</dbReference>
<dbReference type="Pfam" id="PF13637">
    <property type="entry name" value="Ank_4"/>
    <property type="match status" value="1"/>
</dbReference>
<reference evidence="1" key="2">
    <citation type="submission" date="2019-06" db="EMBL/GenBank/DDBJ databases">
        <title>Genomics analysis of Aphanomyces spp. identifies a new class of oomycete effector associated with host adaptation.</title>
        <authorList>
            <person name="Gaulin E."/>
        </authorList>
    </citation>
    <scope>NUCLEOTIDE SEQUENCE</scope>
    <source>
        <strain evidence="1">CBS 578.67</strain>
    </source>
</reference>
<dbReference type="SUPFAM" id="SSF48403">
    <property type="entry name" value="Ankyrin repeat"/>
    <property type="match status" value="1"/>
</dbReference>
<dbReference type="InterPro" id="IPR052050">
    <property type="entry name" value="SecEffector_AnkRepeat"/>
</dbReference>
<protein>
    <submittedName>
        <fullName evidence="2">Aste57867_24007 protein</fullName>
    </submittedName>
</protein>
<dbReference type="InterPro" id="IPR036770">
    <property type="entry name" value="Ankyrin_rpt-contain_sf"/>
</dbReference>
<dbReference type="Gene3D" id="1.25.40.20">
    <property type="entry name" value="Ankyrin repeat-containing domain"/>
    <property type="match status" value="2"/>
</dbReference>